<dbReference type="Proteomes" id="UP000178485">
    <property type="component" value="Chromosome i"/>
</dbReference>
<dbReference type="PANTHER" id="PTHR40446:SF2">
    <property type="entry name" value="N-ACETYLGLUCOSAMINE-1-PHOSPHODIESTER ALPHA-N-ACETYLGLUCOSAMINIDASE"/>
    <property type="match status" value="1"/>
</dbReference>
<dbReference type="KEGG" id="pmuc:ING2E5A_1359"/>
<keyword evidence="4" id="KW-1185">Reference proteome</keyword>
<evidence type="ECO:0000313" key="4">
    <source>
        <dbReference type="Proteomes" id="UP000178485"/>
    </source>
</evidence>
<dbReference type="InterPro" id="IPR018711">
    <property type="entry name" value="NAGPA"/>
</dbReference>
<dbReference type="STRING" id="1642646.ING2E5A_1359"/>
<name>A0A1G4G6L8_9BACT</name>
<feature type="domain" description="Phosphodiester glycosidase" evidence="2">
    <location>
        <begin position="997"/>
        <end position="1106"/>
    </location>
</feature>
<keyword evidence="1" id="KW-0175">Coiled coil</keyword>
<proteinExistence type="predicted"/>
<evidence type="ECO:0000259" key="2">
    <source>
        <dbReference type="Pfam" id="PF09992"/>
    </source>
</evidence>
<evidence type="ECO:0000256" key="1">
    <source>
        <dbReference type="SAM" id="Coils"/>
    </source>
</evidence>
<dbReference type="EMBL" id="LT608328">
    <property type="protein sequence ID" value="SCM57485.1"/>
    <property type="molecule type" value="Genomic_DNA"/>
</dbReference>
<dbReference type="AlphaFoldDB" id="A0A1G4G6L8"/>
<dbReference type="Pfam" id="PF09992">
    <property type="entry name" value="NAGPA"/>
    <property type="match status" value="1"/>
</dbReference>
<dbReference type="Gene3D" id="2.160.20.110">
    <property type="match status" value="1"/>
</dbReference>
<organism evidence="3 4">
    <name type="scientific">Petrimonas mucosa</name>
    <dbReference type="NCBI Taxonomy" id="1642646"/>
    <lineage>
        <taxon>Bacteria</taxon>
        <taxon>Pseudomonadati</taxon>
        <taxon>Bacteroidota</taxon>
        <taxon>Bacteroidia</taxon>
        <taxon>Bacteroidales</taxon>
        <taxon>Dysgonomonadaceae</taxon>
        <taxon>Petrimonas</taxon>
    </lineage>
</organism>
<gene>
    <name evidence="3" type="ORF">ING2E5A_1359</name>
</gene>
<dbReference type="PANTHER" id="PTHR40446">
    <property type="entry name" value="N-ACETYLGLUCOSAMINE-1-PHOSPHODIESTER ALPHA-N-ACETYLGLUCOSAMINIDASE"/>
    <property type="match status" value="1"/>
</dbReference>
<feature type="coiled-coil region" evidence="1">
    <location>
        <begin position="30"/>
        <end position="57"/>
    </location>
</feature>
<sequence length="1110" mass="119663">MRNVLLTLLFISLSISCTEIYDDSQAWKDIDNIYKELDQLKEKLDGLQVQVNALSQIINGGAITSITELEGGGYRVYYKGLDNVEQSFVIATQDQMTTLPIISIEKVDNIFYWTTMAGGKTEFLLDENNNRIPITGKIPQIRVDAEGYWVINGNRILDSNQKPVKAGGGTSTSLINDVVVNSDGTASITLSNGEMVKVSAFNLFNVQFSLNGIPVAGSVEVEEGTTSMKLGYQIVGTKADQAILIVTRSNGLTASLNSNEKELQISFPDDFEVGSVMLLLYDTESNLLVKPLRFIVPIAGEGGISSAADFMEFINAVNTGGSLRKFRNSSGDVVLLQDIDMSGYPLTSGIGDPVTVNTTSANSNVVYTMGANTFNGLFDGQGHRIYNLVCSYDVADGNKAHGLFNALGAAGVVKNLTVAGKVTVTGVAPQGAAVGGLVGYSEGTLLACTNRLDIAFEGSDANNITVRIGGLVGVLNMGSIGDGTPANGCVNEGNLTCGTIANEGSGANGAFHQAGIVAFMQGEGALVSHAINRGDLSAPSGRSGGIAGTMNHGKIEYCVNDGTIQDDVNNIFASHPSRYNIKRMGGIVGGSNSNTYVNHCTNNGSLFSQNGCRTGGFVGHNGGYVQSCTNNGIILSDYIEVGSARHGAGWACGYSGSSDEFVTDCHIGGKVGDYSLYKDNIEATPSALYSNAVCHGAFSPEKNNFSNQDEAFYDWKVVEETELATGVVLKHFSFTNFSQNIYALEIDLTNPKVTFETVMADEICPNPNANNNSNNGKNLRETLSETAERRRSEGRNIVAGINTGFFNSHDGFPRGMHIEEGEPVFVNNPDVRESLVNHRPGFTFFEDRTISFEYRYFRGNLKVDGVEYEYYSINDTIVRLNGSHSYDANLYTHRFVREPHPGINNPVGEKALFIVGHNSSPLKMNHGYMEATITQIIDGRTASVEVPYVTGKDEWVLQVTGAKAEELAGKLHAGKSVEIMAELRIGNSTDRIKVHNSSMYRYLYNGVYAAPSASVAEVIDPTTNLGVNQERTRMVIFCVDGRSSKDRGLNFYEAYRVAKKLGLHDVIRFDGGGSTTMWAYSGGTGKVVNTVSDSKGERSCMNYLHVRVLE</sequence>
<evidence type="ECO:0000313" key="3">
    <source>
        <dbReference type="EMBL" id="SCM57485.1"/>
    </source>
</evidence>
<reference evidence="3 4" key="1">
    <citation type="submission" date="2016-08" db="EMBL/GenBank/DDBJ databases">
        <authorList>
            <person name="Seilhamer J.J."/>
        </authorList>
    </citation>
    <scope>NUCLEOTIDE SEQUENCE [LARGE SCALE GENOMIC DNA]</scope>
    <source>
        <strain evidence="3">ING2-E5A</strain>
    </source>
</reference>
<accession>A0A1G4G6L8</accession>
<dbReference type="PROSITE" id="PS51257">
    <property type="entry name" value="PROKAR_LIPOPROTEIN"/>
    <property type="match status" value="1"/>
</dbReference>
<protein>
    <submittedName>
        <fullName evidence="3">Putative D-tyrosyl-tRNA(Tyr) deacylase</fullName>
    </submittedName>
</protein>